<keyword evidence="1 2" id="KW-0378">Hydrolase</keyword>
<dbReference type="Gene3D" id="3.90.1140.10">
    <property type="entry name" value="Cyclic phosphodiesterase"/>
    <property type="match status" value="1"/>
</dbReference>
<evidence type="ECO:0000256" key="1">
    <source>
        <dbReference type="ARBA" id="ARBA00022801"/>
    </source>
</evidence>
<reference evidence="5" key="2">
    <citation type="journal article" date="2024" name="Nature">
        <title>Anoxygenic phototroph of the Chloroflexota uses a type I reaction centre.</title>
        <authorList>
            <person name="Tsuji J.M."/>
            <person name="Shaw N.A."/>
            <person name="Nagashima S."/>
            <person name="Venkiteswaran J.J."/>
            <person name="Schiff S.L."/>
            <person name="Watanabe T."/>
            <person name="Fukui M."/>
            <person name="Hanada S."/>
            <person name="Tank M."/>
            <person name="Neufeld J.D."/>
        </authorList>
    </citation>
    <scope>NUCLEOTIDE SEQUENCE</scope>
    <source>
        <strain evidence="5">L227-S17</strain>
    </source>
</reference>
<dbReference type="PANTHER" id="PTHR35561">
    <property type="entry name" value="RNA 2',3'-CYCLIC PHOSPHODIESTERASE"/>
    <property type="match status" value="1"/>
</dbReference>
<evidence type="ECO:0000313" key="7">
    <source>
        <dbReference type="Proteomes" id="UP001431572"/>
    </source>
</evidence>
<feature type="domain" description="Phosphoesterase HXTX" evidence="3">
    <location>
        <begin position="14"/>
        <end position="99"/>
    </location>
</feature>
<proteinExistence type="inferred from homology"/>
<dbReference type="GO" id="GO:0008664">
    <property type="term" value="F:RNA 2',3'-cyclic 3'-phosphodiesterase activity"/>
    <property type="evidence" value="ECO:0007669"/>
    <property type="project" value="UniProtKB-EC"/>
</dbReference>
<dbReference type="EC" id="3.1.4.58" evidence="2"/>
<organism evidence="4 6">
    <name type="scientific">Candidatus Chlorohelix allophototropha</name>
    <dbReference type="NCBI Taxonomy" id="3003348"/>
    <lineage>
        <taxon>Bacteria</taxon>
        <taxon>Bacillati</taxon>
        <taxon>Chloroflexota</taxon>
        <taxon>Chloroflexia</taxon>
        <taxon>Candidatus Chloroheliales</taxon>
        <taxon>Candidatus Chloroheliaceae</taxon>
        <taxon>Candidatus Chlorohelix</taxon>
    </lineage>
</organism>
<comment type="catalytic activity">
    <reaction evidence="2">
        <text>a 3'-end 2',3'-cyclophospho-ribonucleotide-RNA + H2O = a 3'-end 2'-phospho-ribonucleotide-RNA + H(+)</text>
        <dbReference type="Rhea" id="RHEA:11828"/>
        <dbReference type="Rhea" id="RHEA-COMP:10464"/>
        <dbReference type="Rhea" id="RHEA-COMP:17353"/>
        <dbReference type="ChEBI" id="CHEBI:15377"/>
        <dbReference type="ChEBI" id="CHEBI:15378"/>
        <dbReference type="ChEBI" id="CHEBI:83064"/>
        <dbReference type="ChEBI" id="CHEBI:173113"/>
        <dbReference type="EC" id="3.1.4.58"/>
    </reaction>
</comment>
<evidence type="ECO:0000313" key="5">
    <source>
        <dbReference type="EMBL" id="WJW69795.1"/>
    </source>
</evidence>
<dbReference type="EMBL" id="JACATZ010000003">
    <property type="protein sequence ID" value="NWJ47891.1"/>
    <property type="molecule type" value="Genomic_DNA"/>
</dbReference>
<sequence length="200" mass="22081">MNDKETIRCFVALELPPVLKQELTTLITELQQLDRNRKVRWVRPDGIHLTLKFLGEVAAPRLPEIISVTENALAPVQPFSLIAAKLGVFPRADAPRVIWVGLDGNLKALAAAQQAVEKSLVPLGFAPETRPFSPHLTLGRVPDIGAEEKRRLGQLLQTFSGKNSFGHYRFEEAVLMQSTLLPDGAIYTPLAHFKFEGAAP</sequence>
<feature type="domain" description="Phosphoesterase HXTX" evidence="3">
    <location>
        <begin position="107"/>
        <end position="187"/>
    </location>
</feature>
<feature type="short sequence motif" description="HXTX 2" evidence="2">
    <location>
        <begin position="135"/>
        <end position="138"/>
    </location>
</feature>
<evidence type="ECO:0000256" key="2">
    <source>
        <dbReference type="HAMAP-Rule" id="MF_01940"/>
    </source>
</evidence>
<dbReference type="NCBIfam" id="TIGR02258">
    <property type="entry name" value="2_5_ligase"/>
    <property type="match status" value="1"/>
</dbReference>
<comment type="function">
    <text evidence="2">Hydrolyzes RNA 2',3'-cyclic phosphodiester to an RNA 2'-phosphomonoester.</text>
</comment>
<gene>
    <name evidence="4" type="primary">thpR</name>
    <name evidence="4" type="ORF">HXX08_18715</name>
    <name evidence="5" type="ORF">OZ401_003425</name>
</gene>
<protein>
    <recommendedName>
        <fullName evidence="2">RNA 2',3'-cyclic phosphodiesterase</fullName>
        <shortName evidence="2">RNA 2',3'-CPDase</shortName>
        <ecNumber evidence="2">3.1.4.58</ecNumber>
    </recommendedName>
</protein>
<evidence type="ECO:0000259" key="3">
    <source>
        <dbReference type="Pfam" id="PF02834"/>
    </source>
</evidence>
<dbReference type="InterPro" id="IPR014051">
    <property type="entry name" value="Phosphoesterase_HXTX"/>
</dbReference>
<evidence type="ECO:0000313" key="6">
    <source>
        <dbReference type="Proteomes" id="UP000521676"/>
    </source>
</evidence>
<feature type="active site" description="Proton acceptor" evidence="2">
    <location>
        <position position="135"/>
    </location>
</feature>
<dbReference type="InterPro" id="IPR009097">
    <property type="entry name" value="Cyclic_Pdiesterase"/>
</dbReference>
<dbReference type="RefSeq" id="WP_341471667.1">
    <property type="nucleotide sequence ID" value="NZ_CP128400.1"/>
</dbReference>
<feature type="short sequence motif" description="HXTX 1" evidence="2">
    <location>
        <begin position="48"/>
        <end position="51"/>
    </location>
</feature>
<dbReference type="Pfam" id="PF02834">
    <property type="entry name" value="LigT_PEase"/>
    <property type="match status" value="2"/>
</dbReference>
<dbReference type="GO" id="GO:0004113">
    <property type="term" value="F:2',3'-cyclic-nucleotide 3'-phosphodiesterase activity"/>
    <property type="evidence" value="ECO:0007669"/>
    <property type="project" value="InterPro"/>
</dbReference>
<name>A0A8T7M769_9CHLR</name>
<feature type="active site" description="Proton donor" evidence="2">
    <location>
        <position position="48"/>
    </location>
</feature>
<accession>A0A8T7M769</accession>
<dbReference type="Proteomes" id="UP001431572">
    <property type="component" value="Chromosome 2"/>
</dbReference>
<evidence type="ECO:0000313" key="4">
    <source>
        <dbReference type="EMBL" id="NWJ47891.1"/>
    </source>
</evidence>
<dbReference type="AlphaFoldDB" id="A0A8T7M769"/>
<keyword evidence="7" id="KW-1185">Reference proteome</keyword>
<dbReference type="Proteomes" id="UP000521676">
    <property type="component" value="Unassembled WGS sequence"/>
</dbReference>
<dbReference type="InterPro" id="IPR004175">
    <property type="entry name" value="RNA_CPDase"/>
</dbReference>
<dbReference type="SUPFAM" id="SSF55144">
    <property type="entry name" value="LigT-like"/>
    <property type="match status" value="1"/>
</dbReference>
<comment type="similarity">
    <text evidence="2">Belongs to the 2H phosphoesterase superfamily. ThpR family.</text>
</comment>
<dbReference type="EMBL" id="CP128400">
    <property type="protein sequence ID" value="WJW69795.1"/>
    <property type="molecule type" value="Genomic_DNA"/>
</dbReference>
<reference evidence="4 6" key="1">
    <citation type="submission" date="2020-06" db="EMBL/GenBank/DDBJ databases">
        <title>Anoxygenic phototrophic Chloroflexota member uses a Type I reaction center.</title>
        <authorList>
            <person name="Tsuji J.M."/>
            <person name="Shaw N.A."/>
            <person name="Nagashima S."/>
            <person name="Venkiteswaran J."/>
            <person name="Schiff S.L."/>
            <person name="Hanada S."/>
            <person name="Tank M."/>
            <person name="Neufeld J.D."/>
        </authorList>
    </citation>
    <scope>NUCLEOTIDE SEQUENCE [LARGE SCALE GENOMIC DNA]</scope>
    <source>
        <strain evidence="4">L227-S17</strain>
    </source>
</reference>
<dbReference type="HAMAP" id="MF_01940">
    <property type="entry name" value="RNA_CPDase"/>
    <property type="match status" value="1"/>
</dbReference>
<dbReference type="PANTHER" id="PTHR35561:SF1">
    <property type="entry name" value="RNA 2',3'-CYCLIC PHOSPHODIESTERASE"/>
    <property type="match status" value="1"/>
</dbReference>